<evidence type="ECO:0000313" key="3">
    <source>
        <dbReference type="EMBL" id="CAH1403736.1"/>
    </source>
</evidence>
<dbReference type="PANTHER" id="PTHR16284">
    <property type="entry name" value="PROTEIN CDV3 HOMOLOG"/>
    <property type="match status" value="1"/>
</dbReference>
<accession>A0A9P0MUC1</accession>
<sequence length="269" mass="29626">MADLDDFFAKKDRKKSKGKKFATADEIAKKLEETGRRAEKLKKEKNQTSQLTTTDVDEQGNAVQDEDEWREFEEEKKDYTGLKIQNLTLAEYDSGEEGNSAGEGEEEGGMEENESGELVPKKKSQGPWRVVASAAPAEEAPVVEEVEKPPPQQPPQPQQTGSYVPPALRAQANKQPASFTNSRLRRKVAPDVKSEELFPTLSAAVTHEPASSNPWNKRKGGKDDTNVVGGGFEEVRNSKSHTARYEAPHLQAKSLALGNKYGALNSEQS</sequence>
<evidence type="ECO:0000256" key="2">
    <source>
        <dbReference type="SAM" id="MobiDB-lite"/>
    </source>
</evidence>
<evidence type="ECO:0000313" key="4">
    <source>
        <dbReference type="Proteomes" id="UP001152798"/>
    </source>
</evidence>
<feature type="compositionally biased region" description="Basic and acidic residues" evidence="2">
    <location>
        <begin position="33"/>
        <end position="46"/>
    </location>
</feature>
<gene>
    <name evidence="3" type="ORF">NEZAVI_LOCUS12300</name>
</gene>
<dbReference type="Pfam" id="PF15359">
    <property type="entry name" value="CDV3"/>
    <property type="match status" value="1"/>
</dbReference>
<evidence type="ECO:0008006" key="5">
    <source>
        <dbReference type="Google" id="ProtNLM"/>
    </source>
</evidence>
<dbReference type="GO" id="GO:0005737">
    <property type="term" value="C:cytoplasm"/>
    <property type="evidence" value="ECO:0007669"/>
    <property type="project" value="TreeGrafter"/>
</dbReference>
<dbReference type="Proteomes" id="UP001152798">
    <property type="component" value="Chromosome 5"/>
</dbReference>
<dbReference type="InterPro" id="IPR026806">
    <property type="entry name" value="CDV3"/>
</dbReference>
<reference evidence="3" key="1">
    <citation type="submission" date="2022-01" db="EMBL/GenBank/DDBJ databases">
        <authorList>
            <person name="King R."/>
        </authorList>
    </citation>
    <scope>NUCLEOTIDE SEQUENCE</scope>
</reference>
<name>A0A9P0MUC1_NEZVI</name>
<dbReference type="PANTHER" id="PTHR16284:SF13">
    <property type="entry name" value="PROTEIN CDV3 HOMOLOG"/>
    <property type="match status" value="1"/>
</dbReference>
<organism evidence="3 4">
    <name type="scientific">Nezara viridula</name>
    <name type="common">Southern green stink bug</name>
    <name type="synonym">Cimex viridulus</name>
    <dbReference type="NCBI Taxonomy" id="85310"/>
    <lineage>
        <taxon>Eukaryota</taxon>
        <taxon>Metazoa</taxon>
        <taxon>Ecdysozoa</taxon>
        <taxon>Arthropoda</taxon>
        <taxon>Hexapoda</taxon>
        <taxon>Insecta</taxon>
        <taxon>Pterygota</taxon>
        <taxon>Neoptera</taxon>
        <taxon>Paraneoptera</taxon>
        <taxon>Hemiptera</taxon>
        <taxon>Heteroptera</taxon>
        <taxon>Panheteroptera</taxon>
        <taxon>Pentatomomorpha</taxon>
        <taxon>Pentatomoidea</taxon>
        <taxon>Pentatomidae</taxon>
        <taxon>Pentatominae</taxon>
        <taxon>Nezara</taxon>
    </lineage>
</organism>
<comment type="similarity">
    <text evidence="1">Belongs to the CDV3 family.</text>
</comment>
<proteinExistence type="inferred from homology"/>
<keyword evidence="4" id="KW-1185">Reference proteome</keyword>
<dbReference type="EMBL" id="OV725081">
    <property type="protein sequence ID" value="CAH1403736.1"/>
    <property type="molecule type" value="Genomic_DNA"/>
</dbReference>
<protein>
    <recommendedName>
        <fullName evidence="5">Protein CDV3 homolog</fullName>
    </recommendedName>
</protein>
<dbReference type="AlphaFoldDB" id="A0A9P0MUC1"/>
<dbReference type="OrthoDB" id="6288097at2759"/>
<feature type="region of interest" description="Disordered" evidence="2">
    <location>
        <begin position="203"/>
        <end position="226"/>
    </location>
</feature>
<feature type="compositionally biased region" description="Polar residues" evidence="2">
    <location>
        <begin position="172"/>
        <end position="182"/>
    </location>
</feature>
<feature type="region of interest" description="Disordered" evidence="2">
    <location>
        <begin position="33"/>
        <end position="184"/>
    </location>
</feature>
<feature type="compositionally biased region" description="Acidic residues" evidence="2">
    <location>
        <begin position="103"/>
        <end position="115"/>
    </location>
</feature>
<evidence type="ECO:0000256" key="1">
    <source>
        <dbReference type="ARBA" id="ARBA00006062"/>
    </source>
</evidence>
<feature type="compositionally biased region" description="Low complexity" evidence="2">
    <location>
        <begin position="130"/>
        <end position="140"/>
    </location>
</feature>